<dbReference type="GO" id="GO:0003678">
    <property type="term" value="F:DNA helicase activity"/>
    <property type="evidence" value="ECO:0007669"/>
    <property type="project" value="InterPro"/>
</dbReference>
<dbReference type="EMBL" id="WNYA01039039">
    <property type="protein sequence ID" value="KAG8536726.1"/>
    <property type="molecule type" value="Genomic_DNA"/>
</dbReference>
<evidence type="ECO:0000313" key="5">
    <source>
        <dbReference type="EMBL" id="KAG8536726.1"/>
    </source>
</evidence>
<proteinExistence type="predicted"/>
<evidence type="ECO:0000256" key="1">
    <source>
        <dbReference type="ARBA" id="ARBA00022741"/>
    </source>
</evidence>
<comment type="caution">
    <text evidence="5">The sequence shown here is derived from an EMBL/GenBank/DDBJ whole genome shotgun (WGS) entry which is preliminary data.</text>
</comment>
<evidence type="ECO:0000256" key="2">
    <source>
        <dbReference type="ARBA" id="ARBA00022801"/>
    </source>
</evidence>
<dbReference type="GO" id="GO:0005634">
    <property type="term" value="C:nucleus"/>
    <property type="evidence" value="ECO:0007669"/>
    <property type="project" value="TreeGrafter"/>
</dbReference>
<gene>
    <name evidence="5" type="ORF">GDO81_025787</name>
</gene>
<dbReference type="SUPFAM" id="SSF52540">
    <property type="entry name" value="P-loop containing nucleoside triphosphate hydrolases"/>
    <property type="match status" value="1"/>
</dbReference>
<dbReference type="Proteomes" id="UP000824782">
    <property type="component" value="Unassembled WGS sequence"/>
</dbReference>
<dbReference type="GO" id="GO:0003684">
    <property type="term" value="F:damaged DNA binding"/>
    <property type="evidence" value="ECO:0007669"/>
    <property type="project" value="TreeGrafter"/>
</dbReference>
<dbReference type="GO" id="GO:0045951">
    <property type="term" value="P:positive regulation of mitotic recombination"/>
    <property type="evidence" value="ECO:0007669"/>
    <property type="project" value="TreeGrafter"/>
</dbReference>
<dbReference type="Gene3D" id="3.40.50.300">
    <property type="entry name" value="P-loop containing nucleotide triphosphate hydrolases"/>
    <property type="match status" value="1"/>
</dbReference>
<dbReference type="GO" id="GO:0016818">
    <property type="term" value="F:hydrolase activity, acting on acid anhydrides, in phosphorus-containing anhydrides"/>
    <property type="evidence" value="ECO:0007669"/>
    <property type="project" value="InterPro"/>
</dbReference>
<dbReference type="GO" id="GO:0006974">
    <property type="term" value="P:DNA damage response"/>
    <property type="evidence" value="ECO:0007669"/>
    <property type="project" value="UniProtKB-ARBA"/>
</dbReference>
<keyword evidence="1" id="KW-0547">Nucleotide-binding</keyword>
<dbReference type="InterPro" id="IPR006554">
    <property type="entry name" value="Helicase-like_DEXD_c2"/>
</dbReference>
<sequence length="249" mass="28356">RSTVLTSVFYRQGHGVLEMPSGTGKTVSLLSLIVAYQRMYPLEVTKLIYCSRTVPEIEKVVEELRKLIDYIQAQTGEKLNFLALALSSRRNLCVNPEVSALRFGKEVDGKCHSLTASFVRTQRQRDPSVPSCRFYEEFDAIGRETLLPPGIYNLDDLRTLGRQRSWCPYFLARHALSQCNVIVYSYHYLLDPKIADQVSRELAKKSIVVFDEAHNIDNVCIDSMSVTITRRTLERCQSNIETLDGAIQK</sequence>
<name>A0AAV6YJ87_ENGPU</name>
<dbReference type="AlphaFoldDB" id="A0AAV6YJ87"/>
<dbReference type="PROSITE" id="PS00690">
    <property type="entry name" value="DEAH_ATP_HELICASE"/>
    <property type="match status" value="1"/>
</dbReference>
<keyword evidence="3" id="KW-0067">ATP-binding</keyword>
<dbReference type="SMART" id="SM00488">
    <property type="entry name" value="DEXDc2"/>
    <property type="match status" value="1"/>
</dbReference>
<protein>
    <recommendedName>
        <fullName evidence="4">Helicase ATP-binding domain-containing protein</fullName>
    </recommendedName>
</protein>
<dbReference type="InterPro" id="IPR027417">
    <property type="entry name" value="P-loop_NTPase"/>
</dbReference>
<dbReference type="InterPro" id="IPR045028">
    <property type="entry name" value="DinG/Rad3-like"/>
</dbReference>
<keyword evidence="2" id="KW-0378">Hydrolase</keyword>
<evidence type="ECO:0000313" key="6">
    <source>
        <dbReference type="Proteomes" id="UP000824782"/>
    </source>
</evidence>
<dbReference type="InterPro" id="IPR013020">
    <property type="entry name" value="Rad3/Chl1-like"/>
</dbReference>
<keyword evidence="6" id="KW-1185">Reference proteome</keyword>
<dbReference type="GO" id="GO:0005524">
    <property type="term" value="F:ATP binding"/>
    <property type="evidence" value="ECO:0007669"/>
    <property type="project" value="UniProtKB-KW"/>
</dbReference>
<dbReference type="GO" id="GO:0006366">
    <property type="term" value="P:transcription by RNA polymerase II"/>
    <property type="evidence" value="ECO:0007669"/>
    <property type="project" value="TreeGrafter"/>
</dbReference>
<feature type="domain" description="Helicase ATP-binding" evidence="4">
    <location>
        <begin position="1"/>
        <end position="249"/>
    </location>
</feature>
<reference evidence="5" key="1">
    <citation type="thesis" date="2020" institute="ProQuest LLC" country="789 East Eisenhower Parkway, Ann Arbor, MI, USA">
        <title>Comparative Genomics and Chromosome Evolution.</title>
        <authorList>
            <person name="Mudd A.B."/>
        </authorList>
    </citation>
    <scope>NUCLEOTIDE SEQUENCE</scope>
    <source>
        <strain evidence="5">237g6f4</strain>
        <tissue evidence="5">Blood</tissue>
    </source>
</reference>
<dbReference type="PROSITE" id="PS51193">
    <property type="entry name" value="HELICASE_ATP_BIND_2"/>
    <property type="match status" value="1"/>
</dbReference>
<evidence type="ECO:0000259" key="4">
    <source>
        <dbReference type="PROSITE" id="PS51193"/>
    </source>
</evidence>
<dbReference type="InterPro" id="IPR010614">
    <property type="entry name" value="RAD3-like_helicase_DEAD"/>
</dbReference>
<feature type="non-terminal residue" evidence="5">
    <location>
        <position position="1"/>
    </location>
</feature>
<dbReference type="PANTHER" id="PTHR11472">
    <property type="entry name" value="DNA REPAIR DEAD HELICASE RAD3/XP-D SUBFAMILY MEMBER"/>
    <property type="match status" value="1"/>
</dbReference>
<dbReference type="Pfam" id="PF06733">
    <property type="entry name" value="DEAD_2"/>
    <property type="match status" value="1"/>
</dbReference>
<dbReference type="InterPro" id="IPR014013">
    <property type="entry name" value="Helic_SF1/SF2_ATP-bd_DinG/Rad3"/>
</dbReference>
<dbReference type="PANTHER" id="PTHR11472:SF1">
    <property type="entry name" value="GENERAL TRANSCRIPTION AND DNA REPAIR FACTOR IIH HELICASE SUBUNIT XPD"/>
    <property type="match status" value="1"/>
</dbReference>
<evidence type="ECO:0000256" key="3">
    <source>
        <dbReference type="ARBA" id="ARBA00022840"/>
    </source>
</evidence>
<dbReference type="InterPro" id="IPR002464">
    <property type="entry name" value="DNA/RNA_helicase_DEAH_CS"/>
</dbReference>
<accession>A0AAV6YJ87</accession>
<dbReference type="NCBIfam" id="TIGR00604">
    <property type="entry name" value="rad3"/>
    <property type="match status" value="1"/>
</dbReference>
<organism evidence="5 6">
    <name type="scientific">Engystomops pustulosus</name>
    <name type="common">Tungara frog</name>
    <name type="synonym">Physalaemus pustulosus</name>
    <dbReference type="NCBI Taxonomy" id="76066"/>
    <lineage>
        <taxon>Eukaryota</taxon>
        <taxon>Metazoa</taxon>
        <taxon>Chordata</taxon>
        <taxon>Craniata</taxon>
        <taxon>Vertebrata</taxon>
        <taxon>Euteleostomi</taxon>
        <taxon>Amphibia</taxon>
        <taxon>Batrachia</taxon>
        <taxon>Anura</taxon>
        <taxon>Neobatrachia</taxon>
        <taxon>Hyloidea</taxon>
        <taxon>Leptodactylidae</taxon>
        <taxon>Leiuperinae</taxon>
        <taxon>Engystomops</taxon>
    </lineage>
</organism>